<protein>
    <recommendedName>
        <fullName evidence="3">FHF complex subunit HOOK-interacting protein C-terminal domain-containing protein</fullName>
    </recommendedName>
</protein>
<dbReference type="Proteomes" id="UP001234178">
    <property type="component" value="Unassembled WGS sequence"/>
</dbReference>
<dbReference type="Pfam" id="PF10257">
    <property type="entry name" value="RAI16-like"/>
    <property type="match status" value="1"/>
</dbReference>
<evidence type="ECO:0000313" key="4">
    <source>
        <dbReference type="EMBL" id="KAK4014764.1"/>
    </source>
</evidence>
<dbReference type="PANTHER" id="PTHR21705">
    <property type="entry name" value="RAI16 PROTEIN-RELATED"/>
    <property type="match status" value="1"/>
</dbReference>
<evidence type="ECO:0000256" key="2">
    <source>
        <dbReference type="SAM" id="MobiDB-lite"/>
    </source>
</evidence>
<comment type="similarity">
    <text evidence="1">Belongs to the FHIP family.</text>
</comment>
<comment type="caution">
    <text evidence="4">The sequence shown here is derived from an EMBL/GenBank/DDBJ whole genome shotgun (WGS) entry which is preliminary data.</text>
</comment>
<dbReference type="Pfam" id="PF19314">
    <property type="entry name" value="DUF5917"/>
    <property type="match status" value="1"/>
</dbReference>
<proteinExistence type="inferred from homology"/>
<keyword evidence="5" id="KW-1185">Reference proteome</keyword>
<evidence type="ECO:0000259" key="3">
    <source>
        <dbReference type="Pfam" id="PF19314"/>
    </source>
</evidence>
<dbReference type="InterPro" id="IPR019384">
    <property type="entry name" value="FHIP"/>
</dbReference>
<sequence length="936" mass="105175">MNYIRNSFSTGSFRRRQTNLVENRDNSRVKRDDNDACFETYRHHCVQLEQTISSYDSDTVPMDDFELIITSHLEHLVNLVGKDVEKKKSISGPSACLDHFLNRNIISMVCAWSLENKHDGLLVAAAEAIDAILAAAKKVDKDLDLLRDASFHQPISQLFKKYEVENVSGKCVSAKMETILVSLSYYICVFIVREPSYLDLFYDIATIANEPKFPMMTLLICNLHKCGAQGQTSRDNLKLLMALAKEHQLLAQFIALHSDLCPVVATGLSALFSDLPRPLPWHVQNAGMLSHLDIESLKEVENFVTSVEFCDSILETSSWLIVNRLLDMCYKGFLVPVLGPALFQDSTGLSVELLDSPFNVNTMKEIFSATCYLTLMIRRIRHRGLIGIFVRFLFVNTYEDKPIIDFLVERMSAKSEIRLATLNLFYALIELNCEDVMLVLAMRHLLPCTHVMLSQRGDILQESDTNCLWAAKFLSLVPSACTTRALDKNRVPDSGQNPAENEPLSRIRSWSRASIDSGDRRYGHLAFTTNERKPPSAKQAVPNGCSASDFDCNHLRKYLKDQFNQIRPCVDAVQHWTYRYNGSNPPGETVLMLSKTSNIEEPASGTIASSNTSDQSEKKMDQTVASPVPQYPPVNPADIYLYCMEQLTTCLNEMKSNSASPGQSSGYYSINCNIQRSDLLKEEASFFSKEVQDDLEFWSLMRDDDFDSAPIIPPVVSFDETATYQTSLPSIGPFLENLVKSIDGWLNNSIEVNIALCSILSRLATYSHPLLRSLILNPYLILQPSIPSLTVSIATLKQRIDSALRVHENQDKLIEEARLALQARLPYPASSVKREGAVNAISKDIKHKPSKFAGIFNSLVRKDMADSIREEDFERNNAGNYQRQSFRADGAENSDPIGNHVAICAVLLEEWLLELAAVCMEQAVQFTPFTIPITQL</sequence>
<accession>A0ABQ9ZPA0</accession>
<gene>
    <name evidence="4" type="ORF">OUZ56_027272</name>
</gene>
<dbReference type="InterPro" id="IPR045669">
    <property type="entry name" value="FHIP_C"/>
</dbReference>
<dbReference type="PANTHER" id="PTHR21705:SF11">
    <property type="entry name" value="FHIP FAMILY PROTEIN CG3558"/>
    <property type="match status" value="1"/>
</dbReference>
<dbReference type="EMBL" id="JAOYFB010000004">
    <property type="protein sequence ID" value="KAK4014764.1"/>
    <property type="molecule type" value="Genomic_DNA"/>
</dbReference>
<evidence type="ECO:0000256" key="1">
    <source>
        <dbReference type="ARBA" id="ARBA00024336"/>
    </source>
</evidence>
<evidence type="ECO:0000313" key="5">
    <source>
        <dbReference type="Proteomes" id="UP001234178"/>
    </source>
</evidence>
<feature type="domain" description="FHF complex subunit HOOK-interacting protein C-terminal" evidence="3">
    <location>
        <begin position="731"/>
        <end position="823"/>
    </location>
</feature>
<organism evidence="4 5">
    <name type="scientific">Daphnia magna</name>
    <dbReference type="NCBI Taxonomy" id="35525"/>
    <lineage>
        <taxon>Eukaryota</taxon>
        <taxon>Metazoa</taxon>
        <taxon>Ecdysozoa</taxon>
        <taxon>Arthropoda</taxon>
        <taxon>Crustacea</taxon>
        <taxon>Branchiopoda</taxon>
        <taxon>Diplostraca</taxon>
        <taxon>Cladocera</taxon>
        <taxon>Anomopoda</taxon>
        <taxon>Daphniidae</taxon>
        <taxon>Daphnia</taxon>
    </lineage>
</organism>
<reference evidence="4 5" key="1">
    <citation type="journal article" date="2023" name="Nucleic Acids Res.">
        <title>The hologenome of Daphnia magna reveals possible DNA methylation and microbiome-mediated evolution of the host genome.</title>
        <authorList>
            <person name="Chaturvedi A."/>
            <person name="Li X."/>
            <person name="Dhandapani V."/>
            <person name="Marshall H."/>
            <person name="Kissane S."/>
            <person name="Cuenca-Cambronero M."/>
            <person name="Asole G."/>
            <person name="Calvet F."/>
            <person name="Ruiz-Romero M."/>
            <person name="Marangio P."/>
            <person name="Guigo R."/>
            <person name="Rago D."/>
            <person name="Mirbahai L."/>
            <person name="Eastwood N."/>
            <person name="Colbourne J.K."/>
            <person name="Zhou J."/>
            <person name="Mallon E."/>
            <person name="Orsini L."/>
        </authorList>
    </citation>
    <scope>NUCLEOTIDE SEQUENCE [LARGE SCALE GENOMIC DNA]</scope>
    <source>
        <strain evidence="4">LRV0_1</strain>
    </source>
</reference>
<feature type="region of interest" description="Disordered" evidence="2">
    <location>
        <begin position="487"/>
        <end position="506"/>
    </location>
</feature>
<name>A0ABQ9ZPA0_9CRUS</name>